<reference evidence="1 2" key="1">
    <citation type="journal article" date="2011" name="J. Bacteriol.">
        <title>Complete genome sequence of the dog commensal and human pathogen Capnocytophaga canimorsus strain 5.</title>
        <authorList>
            <person name="Manfredi P."/>
            <person name="Pagni M."/>
            <person name="Cornelis G.R."/>
        </authorList>
    </citation>
    <scope>NUCLEOTIDE SEQUENCE [LARGE SCALE GENOMIC DNA]</scope>
    <source>
        <strain evidence="2">5</strain>
    </source>
</reference>
<dbReference type="KEGG" id="ccm:Ccan_09500"/>
<evidence type="ECO:0000313" key="2">
    <source>
        <dbReference type="Proteomes" id="UP000008895"/>
    </source>
</evidence>
<dbReference type="AlphaFoldDB" id="F9YUU3"/>
<keyword evidence="2" id="KW-1185">Reference proteome</keyword>
<sequence length="64" mass="7292">MPYLSNGNKLCWGATCQSPRILSIFMFLYTFAVDDKIPKNVHSILNFGTFGFADYKIFLTAFLC</sequence>
<gene>
    <name evidence="1" type="ordered locus">Ccan_09500</name>
</gene>
<proteinExistence type="predicted"/>
<name>F9YUU3_CAPCC</name>
<accession>F9YUU3</accession>
<dbReference type="EMBL" id="CP002113">
    <property type="protein sequence ID" value="AEK23068.1"/>
    <property type="molecule type" value="Genomic_DNA"/>
</dbReference>
<protein>
    <submittedName>
        <fullName evidence="1">Uncharacterized protein</fullName>
    </submittedName>
</protein>
<organism evidence="1 2">
    <name type="scientific">Capnocytophaga canimorsus (strain 5)</name>
    <dbReference type="NCBI Taxonomy" id="860228"/>
    <lineage>
        <taxon>Bacteria</taxon>
        <taxon>Pseudomonadati</taxon>
        <taxon>Bacteroidota</taxon>
        <taxon>Flavobacteriia</taxon>
        <taxon>Flavobacteriales</taxon>
        <taxon>Flavobacteriaceae</taxon>
        <taxon>Capnocytophaga</taxon>
    </lineage>
</organism>
<dbReference type="Proteomes" id="UP000008895">
    <property type="component" value="Chromosome"/>
</dbReference>
<evidence type="ECO:0000313" key="1">
    <source>
        <dbReference type="EMBL" id="AEK23068.1"/>
    </source>
</evidence>
<dbReference type="HOGENOM" id="CLU_2859406_0_0_10"/>